<feature type="non-terminal residue" evidence="2">
    <location>
        <position position="375"/>
    </location>
</feature>
<keyword evidence="3" id="KW-1185">Reference proteome</keyword>
<dbReference type="AlphaFoldDB" id="A0A8J6A1E9"/>
<name>A0A8J6A1E9_GALPY</name>
<sequence length="375" mass="41621">RGGRPPAPGFASRPRAGARGAGRRQPSVLPPRGSRAYKAGPSRDGRGLRRSHGRSRAVQTLETTLGLRNLGSAVEIPPGWIPKPPRHFTLRGKPWKIRCLGPLHCQVPEEVPPCPACLPAGGPSPRRWFVTTNHCASKASILGWYQKTAKQQAKLKTKDDIAGQFSPPAGQHLRAMAAGSVITGWTVMGEDHYRWYLDLLLQSLTQRFDWSLEHGCFSSLGAAPRTFSTVPVKSIVWGHKAQAWERPVDLLGSDCGHFRGDIDMTPGWWPTWRWWPWDTGQVTVGFRWILRGPRGLIWGLWNKIHIKIPKPQDLRAWGSGPGTASLLARGGDCQPGDYSSELVHASDMIRWQLRESSRLSRALLKVLTRLLHSGS</sequence>
<dbReference type="EMBL" id="JAGFMF010011791">
    <property type="protein sequence ID" value="KAG8512643.1"/>
    <property type="molecule type" value="Genomic_DNA"/>
</dbReference>
<organism evidence="2 3">
    <name type="scientific">Galemys pyrenaicus</name>
    <name type="common">Iberian desman</name>
    <name type="synonym">Pyrenean desman</name>
    <dbReference type="NCBI Taxonomy" id="202257"/>
    <lineage>
        <taxon>Eukaryota</taxon>
        <taxon>Metazoa</taxon>
        <taxon>Chordata</taxon>
        <taxon>Craniata</taxon>
        <taxon>Vertebrata</taxon>
        <taxon>Euteleostomi</taxon>
        <taxon>Mammalia</taxon>
        <taxon>Eutheria</taxon>
        <taxon>Laurasiatheria</taxon>
        <taxon>Eulipotyphla</taxon>
        <taxon>Talpidae</taxon>
        <taxon>Galemys</taxon>
    </lineage>
</organism>
<reference evidence="2" key="1">
    <citation type="journal article" date="2021" name="Evol. Appl.">
        <title>The genome of the Pyrenean desman and the effects of bottlenecks and inbreeding on the genomic landscape of an endangered species.</title>
        <authorList>
            <person name="Escoda L."/>
            <person name="Castresana J."/>
        </authorList>
    </citation>
    <scope>NUCLEOTIDE SEQUENCE</scope>
    <source>
        <strain evidence="2">IBE-C5619</strain>
    </source>
</reference>
<evidence type="ECO:0000256" key="1">
    <source>
        <dbReference type="SAM" id="MobiDB-lite"/>
    </source>
</evidence>
<dbReference type="Proteomes" id="UP000700334">
    <property type="component" value="Unassembled WGS sequence"/>
</dbReference>
<feature type="compositionally biased region" description="Low complexity" evidence="1">
    <location>
        <begin position="9"/>
        <end position="26"/>
    </location>
</feature>
<gene>
    <name evidence="2" type="ORF">J0S82_007342</name>
</gene>
<accession>A0A8J6A1E9</accession>
<evidence type="ECO:0000313" key="3">
    <source>
        <dbReference type="Proteomes" id="UP000700334"/>
    </source>
</evidence>
<comment type="caution">
    <text evidence="2">The sequence shown here is derived from an EMBL/GenBank/DDBJ whole genome shotgun (WGS) entry which is preliminary data.</text>
</comment>
<feature type="region of interest" description="Disordered" evidence="1">
    <location>
        <begin position="1"/>
        <end position="58"/>
    </location>
</feature>
<protein>
    <submittedName>
        <fullName evidence="2">Uncharacterized protein</fullName>
    </submittedName>
</protein>
<evidence type="ECO:0000313" key="2">
    <source>
        <dbReference type="EMBL" id="KAG8512643.1"/>
    </source>
</evidence>
<proteinExistence type="predicted"/>